<evidence type="ECO:0000313" key="7">
    <source>
        <dbReference type="Proteomes" id="UP001604277"/>
    </source>
</evidence>
<dbReference type="EMBL" id="JBFOLJ010000017">
    <property type="protein sequence ID" value="KAL2468007.1"/>
    <property type="molecule type" value="Genomic_DNA"/>
</dbReference>
<proteinExistence type="predicted"/>
<sequence>MGWREVLLSSLGMVHYLVPFVTLYQRLSSGDWISTMLRSVFFLFFAAPNIVSLVWYSISNSFDTGATSCFGTLPPMTAVLCLKRWTLADDTGRLLAPFGQHEQLGVNMRKVEYICRKRHIKEANLRGLEATGGREE</sequence>
<keyword evidence="5" id="KW-0812">Transmembrane</keyword>
<organism evidence="6 7">
    <name type="scientific">Forsythia ovata</name>
    <dbReference type="NCBI Taxonomy" id="205694"/>
    <lineage>
        <taxon>Eukaryota</taxon>
        <taxon>Viridiplantae</taxon>
        <taxon>Streptophyta</taxon>
        <taxon>Embryophyta</taxon>
        <taxon>Tracheophyta</taxon>
        <taxon>Spermatophyta</taxon>
        <taxon>Magnoliopsida</taxon>
        <taxon>eudicotyledons</taxon>
        <taxon>Gunneridae</taxon>
        <taxon>Pentapetalae</taxon>
        <taxon>asterids</taxon>
        <taxon>lamiids</taxon>
        <taxon>Lamiales</taxon>
        <taxon>Oleaceae</taxon>
        <taxon>Forsythieae</taxon>
        <taxon>Forsythia</taxon>
    </lineage>
</organism>
<dbReference type="GO" id="GO:0012505">
    <property type="term" value="C:endomembrane system"/>
    <property type="evidence" value="ECO:0007669"/>
    <property type="project" value="UniProtKB-SubCell"/>
</dbReference>
<keyword evidence="5" id="KW-0472">Membrane</keyword>
<keyword evidence="5" id="KW-1133">Transmembrane helix</keyword>
<evidence type="ECO:0000256" key="3">
    <source>
        <dbReference type="ARBA" id="ARBA00022448"/>
    </source>
</evidence>
<protein>
    <submittedName>
        <fullName evidence="6">Uncharacterized protein</fullName>
    </submittedName>
</protein>
<evidence type="ECO:0000256" key="2">
    <source>
        <dbReference type="ARBA" id="ARBA00004236"/>
    </source>
</evidence>
<feature type="transmembrane region" description="Helical" evidence="5">
    <location>
        <begin position="6"/>
        <end position="24"/>
    </location>
</feature>
<accession>A0ABD1PWR5</accession>
<evidence type="ECO:0000313" key="6">
    <source>
        <dbReference type="EMBL" id="KAL2468007.1"/>
    </source>
</evidence>
<dbReference type="PANTHER" id="PTHR31269:SF22">
    <property type="entry name" value="OS01G0247700 PROTEIN"/>
    <property type="match status" value="1"/>
</dbReference>
<dbReference type="InterPro" id="IPR030183">
    <property type="entry name" value="SLAC/SLAH"/>
</dbReference>
<keyword evidence="7" id="KW-1185">Reference proteome</keyword>
<dbReference type="AlphaFoldDB" id="A0ABD1PWR5"/>
<keyword evidence="3" id="KW-0813">Transport</keyword>
<feature type="transmembrane region" description="Helical" evidence="5">
    <location>
        <begin position="36"/>
        <end position="58"/>
    </location>
</feature>
<evidence type="ECO:0000256" key="4">
    <source>
        <dbReference type="ARBA" id="ARBA00022475"/>
    </source>
</evidence>
<evidence type="ECO:0000256" key="1">
    <source>
        <dbReference type="ARBA" id="ARBA00004127"/>
    </source>
</evidence>
<gene>
    <name evidence="6" type="ORF">Fot_51532</name>
</gene>
<dbReference type="GO" id="GO:0005886">
    <property type="term" value="C:plasma membrane"/>
    <property type="evidence" value="ECO:0007669"/>
    <property type="project" value="UniProtKB-SubCell"/>
</dbReference>
<dbReference type="PANTHER" id="PTHR31269">
    <property type="entry name" value="S-TYPE ANION CHANNEL SLAH3"/>
    <property type="match status" value="1"/>
</dbReference>
<name>A0ABD1PWR5_9LAMI</name>
<evidence type="ECO:0000256" key="5">
    <source>
        <dbReference type="SAM" id="Phobius"/>
    </source>
</evidence>
<dbReference type="Proteomes" id="UP001604277">
    <property type="component" value="Unassembled WGS sequence"/>
</dbReference>
<comment type="subcellular location">
    <subcellularLocation>
        <location evidence="2">Cell membrane</location>
    </subcellularLocation>
    <subcellularLocation>
        <location evidence="1">Endomembrane system</location>
        <topology evidence="1">Multi-pass membrane protein</topology>
    </subcellularLocation>
</comment>
<keyword evidence="4" id="KW-1003">Cell membrane</keyword>
<comment type="caution">
    <text evidence="6">The sequence shown here is derived from an EMBL/GenBank/DDBJ whole genome shotgun (WGS) entry which is preliminary data.</text>
</comment>
<reference evidence="7" key="1">
    <citation type="submission" date="2024-07" db="EMBL/GenBank/DDBJ databases">
        <title>Two chromosome-level genome assemblies of Korean endemic species Abeliophyllum distichum and Forsythia ovata (Oleaceae).</title>
        <authorList>
            <person name="Jang H."/>
        </authorList>
    </citation>
    <scope>NUCLEOTIDE SEQUENCE [LARGE SCALE GENOMIC DNA]</scope>
</reference>